<keyword evidence="5 6" id="KW-0472">Membrane</keyword>
<reference evidence="7 8" key="1">
    <citation type="submission" date="2024-08" db="EMBL/GenBank/DDBJ databases">
        <title>Clostridium lapicellarii sp. nov., and Clostridium renhuaiense sp. nov., two species isolated from the mud in a fermentation cellar used for producing sauce-flavour Chinese liquors.</title>
        <authorList>
            <person name="Yang F."/>
            <person name="Wang H."/>
            <person name="Chen L.Q."/>
            <person name="Zhou N."/>
            <person name="Lu J.J."/>
            <person name="Pu X.X."/>
            <person name="Wan B."/>
            <person name="Wang L."/>
            <person name="Liu S.J."/>
        </authorList>
    </citation>
    <scope>NUCLEOTIDE SEQUENCE [LARGE SCALE GENOMIC DNA]</scope>
    <source>
        <strain evidence="7 8">MT-113</strain>
    </source>
</reference>
<comment type="similarity">
    <text evidence="2">Belongs to the TerC family.</text>
</comment>
<evidence type="ECO:0000313" key="7">
    <source>
        <dbReference type="EMBL" id="MEY8764039.1"/>
    </source>
</evidence>
<evidence type="ECO:0000256" key="1">
    <source>
        <dbReference type="ARBA" id="ARBA00004141"/>
    </source>
</evidence>
<sequence>MNNLAAFLSGALQITLLDIVLSGDNIGVIALATKDLPKKHAKSASMIGVFAAVLLRIVFACLITYILLIEWLPIKLIGGILLVKITWNFIKPESKQIKKKQINPSNKYFAAIANIVVADATMSLDNVLAIAGAAEGHIFLIIFGLLLNIPIIFFGSQYVAKLMNKHPIIIYIGGAILAHTAFKMLLEDRLLHNFTSPMIINVVSFGAAAIVFLYGVYRTSRPVYFSLKEFREQHFKANNSKDIRGKNKREFEEQHFKAN</sequence>
<evidence type="ECO:0000256" key="4">
    <source>
        <dbReference type="ARBA" id="ARBA00022989"/>
    </source>
</evidence>
<dbReference type="RefSeq" id="WP_294181727.1">
    <property type="nucleotide sequence ID" value="NZ_JBGFFE010000014.1"/>
</dbReference>
<dbReference type="EMBL" id="JBGFFE010000014">
    <property type="protein sequence ID" value="MEY8764039.1"/>
    <property type="molecule type" value="Genomic_DNA"/>
</dbReference>
<keyword evidence="8" id="KW-1185">Reference proteome</keyword>
<comment type="caution">
    <text evidence="7">The sequence shown here is derived from an EMBL/GenBank/DDBJ whole genome shotgun (WGS) entry which is preliminary data.</text>
</comment>
<dbReference type="NCBIfam" id="TIGR03717">
    <property type="entry name" value="R_switched_YjbE"/>
    <property type="match status" value="1"/>
</dbReference>
<evidence type="ECO:0000313" key="8">
    <source>
        <dbReference type="Proteomes" id="UP001565220"/>
    </source>
</evidence>
<proteinExistence type="inferred from homology"/>
<feature type="transmembrane region" description="Helical" evidence="6">
    <location>
        <begin position="198"/>
        <end position="217"/>
    </location>
</feature>
<evidence type="ECO:0000256" key="3">
    <source>
        <dbReference type="ARBA" id="ARBA00022692"/>
    </source>
</evidence>
<dbReference type="InterPro" id="IPR005496">
    <property type="entry name" value="Integral_membrane_TerC"/>
</dbReference>
<dbReference type="Pfam" id="PF03741">
    <property type="entry name" value="TerC"/>
    <property type="match status" value="1"/>
</dbReference>
<keyword evidence="4 6" id="KW-1133">Transmembrane helix</keyword>
<feature type="transmembrane region" description="Helical" evidence="6">
    <location>
        <begin position="168"/>
        <end position="186"/>
    </location>
</feature>
<dbReference type="PANTHER" id="PTHR30238:SF4">
    <property type="entry name" value="SLL1022 PROTEIN"/>
    <property type="match status" value="1"/>
</dbReference>
<protein>
    <submittedName>
        <fullName evidence="7">TerC family protein</fullName>
    </submittedName>
</protein>
<keyword evidence="3 6" id="KW-0812">Transmembrane</keyword>
<dbReference type="InterPro" id="IPR022301">
    <property type="entry name" value="Integral_membrane_YjbE"/>
</dbReference>
<name>A0ABV4DYR3_9CLOT</name>
<evidence type="ECO:0000256" key="2">
    <source>
        <dbReference type="ARBA" id="ARBA00007511"/>
    </source>
</evidence>
<organism evidence="7 8">
    <name type="scientific">Clostridium lapidicellarium</name>
    <dbReference type="NCBI Taxonomy" id="3240931"/>
    <lineage>
        <taxon>Bacteria</taxon>
        <taxon>Bacillati</taxon>
        <taxon>Bacillota</taxon>
        <taxon>Clostridia</taxon>
        <taxon>Eubacteriales</taxon>
        <taxon>Clostridiaceae</taxon>
        <taxon>Clostridium</taxon>
    </lineage>
</organism>
<feature type="transmembrane region" description="Helical" evidence="6">
    <location>
        <begin position="137"/>
        <end position="156"/>
    </location>
</feature>
<comment type="subcellular location">
    <subcellularLocation>
        <location evidence="1">Membrane</location>
        <topology evidence="1">Multi-pass membrane protein</topology>
    </subcellularLocation>
</comment>
<dbReference type="PANTHER" id="PTHR30238">
    <property type="entry name" value="MEMBRANE BOUND PREDICTED REDOX MODULATOR"/>
    <property type="match status" value="1"/>
</dbReference>
<dbReference type="Proteomes" id="UP001565220">
    <property type="component" value="Unassembled WGS sequence"/>
</dbReference>
<evidence type="ECO:0000256" key="6">
    <source>
        <dbReference type="SAM" id="Phobius"/>
    </source>
</evidence>
<feature type="transmembrane region" description="Helical" evidence="6">
    <location>
        <begin position="46"/>
        <end position="68"/>
    </location>
</feature>
<accession>A0ABV4DYR3</accession>
<feature type="transmembrane region" description="Helical" evidence="6">
    <location>
        <begin position="108"/>
        <end position="131"/>
    </location>
</feature>
<evidence type="ECO:0000256" key="5">
    <source>
        <dbReference type="ARBA" id="ARBA00023136"/>
    </source>
</evidence>
<gene>
    <name evidence="7" type="ORF">AB8S09_10370</name>
</gene>